<evidence type="ECO:0000259" key="1">
    <source>
        <dbReference type="SMART" id="SM00849"/>
    </source>
</evidence>
<dbReference type="RefSeq" id="WP_053436365.1">
    <property type="nucleotide sequence ID" value="NZ_LGUF01000007.1"/>
</dbReference>
<keyword evidence="3" id="KW-1185">Reference proteome</keyword>
<reference evidence="3" key="1">
    <citation type="submission" date="2015-07" db="EMBL/GenBank/DDBJ databases">
        <title>Fjat-10036 dsm4.</title>
        <authorList>
            <person name="Liu B."/>
            <person name="Wang J."/>
            <person name="Zhu Y."/>
            <person name="Liu G."/>
            <person name="Chen Q."/>
            <person name="Chen Z."/>
            <person name="Lan J."/>
            <person name="Che J."/>
            <person name="Ge C."/>
            <person name="Shi H."/>
            <person name="Pan Z."/>
            <person name="Liu X."/>
        </authorList>
    </citation>
    <scope>NUCLEOTIDE SEQUENCE [LARGE SCALE GENOMIC DNA]</scope>
    <source>
        <strain evidence="3">DSM 4</strain>
    </source>
</reference>
<dbReference type="STRING" id="1459.AF332_20745"/>
<gene>
    <name evidence="2" type="ORF">AF332_20745</name>
</gene>
<evidence type="ECO:0000313" key="3">
    <source>
        <dbReference type="Proteomes" id="UP000037109"/>
    </source>
</evidence>
<dbReference type="OrthoDB" id="1846420at2"/>
<dbReference type="SMART" id="SM00849">
    <property type="entry name" value="Lactamase_B"/>
    <property type="match status" value="1"/>
</dbReference>
<comment type="caution">
    <text evidence="2">The sequence shown here is derived from an EMBL/GenBank/DDBJ whole genome shotgun (WGS) entry which is preliminary data.</text>
</comment>
<dbReference type="Gene3D" id="3.60.15.10">
    <property type="entry name" value="Ribonuclease Z/Hydroxyacylglutathione hydrolase-like"/>
    <property type="match status" value="1"/>
</dbReference>
<organism evidence="2 3">
    <name type="scientific">Sporosarcina globispora</name>
    <name type="common">Bacillus globisporus</name>
    <dbReference type="NCBI Taxonomy" id="1459"/>
    <lineage>
        <taxon>Bacteria</taxon>
        <taxon>Bacillati</taxon>
        <taxon>Bacillota</taxon>
        <taxon>Bacilli</taxon>
        <taxon>Bacillales</taxon>
        <taxon>Caryophanaceae</taxon>
        <taxon>Sporosarcina</taxon>
    </lineage>
</organism>
<name>A0A0M0GHR9_SPOGL</name>
<dbReference type="AlphaFoldDB" id="A0A0M0GHR9"/>
<dbReference type="Pfam" id="PF12706">
    <property type="entry name" value="Lactamase_B_2"/>
    <property type="match status" value="1"/>
</dbReference>
<dbReference type="EMBL" id="LGUF01000007">
    <property type="protein sequence ID" value="KON88976.1"/>
    <property type="molecule type" value="Genomic_DNA"/>
</dbReference>
<dbReference type="PATRIC" id="fig|1459.3.peg.4583"/>
<proteinExistence type="predicted"/>
<dbReference type="Proteomes" id="UP000037109">
    <property type="component" value="Unassembled WGS sequence"/>
</dbReference>
<dbReference type="PANTHER" id="PTHR47619">
    <property type="entry name" value="METALLO-HYDROLASE YYCJ-RELATED"/>
    <property type="match status" value="1"/>
</dbReference>
<feature type="domain" description="Metallo-beta-lactamase" evidence="1">
    <location>
        <begin position="12"/>
        <end position="182"/>
    </location>
</feature>
<protein>
    <submittedName>
        <fullName evidence="2">Beta-lactamase</fullName>
    </submittedName>
</protein>
<accession>A0A0M0GHR9</accession>
<evidence type="ECO:0000313" key="2">
    <source>
        <dbReference type="EMBL" id="KON88976.1"/>
    </source>
</evidence>
<dbReference type="InterPro" id="IPR052533">
    <property type="entry name" value="WalJ/YycJ-like"/>
</dbReference>
<dbReference type="InterPro" id="IPR036866">
    <property type="entry name" value="RibonucZ/Hydroxyglut_hydro"/>
</dbReference>
<dbReference type="InterPro" id="IPR001279">
    <property type="entry name" value="Metallo-B-lactamas"/>
</dbReference>
<dbReference type="PANTHER" id="PTHR47619:SF1">
    <property type="entry name" value="EXODEOXYRIBONUCLEASE WALJ"/>
    <property type="match status" value="1"/>
</dbReference>
<sequence>MIEITTLATGSKGNCYRITDGHTPLLLECGINYREIQKGFEFRMSEVAGCLITHEHKDHCKSIKDVLKAGINCYMSGGTAQELNIQHHRIKTVRAKEQLQIGTWMILPFDVQHDVSEPMGFLLANTAGERLLFATDTYYIKYKFKGLTHLMLEANFSEKILEENILAGRVPQVMRKRLLRSHFSIENVKEFLKVNDLSKVQEIWLLHLSDTNSNEELFKREIQQVTGKLVFIP</sequence>
<dbReference type="SUPFAM" id="SSF56281">
    <property type="entry name" value="Metallo-hydrolase/oxidoreductase"/>
    <property type="match status" value="1"/>
</dbReference>